<dbReference type="EMBL" id="BMIO01000002">
    <property type="protein sequence ID" value="GGD34606.1"/>
    <property type="molecule type" value="Genomic_DNA"/>
</dbReference>
<proteinExistence type="predicted"/>
<reference evidence="1 2" key="1">
    <citation type="journal article" date="2014" name="Int. J. Syst. Evol. Microbiol.">
        <title>Complete genome sequence of Corynebacterium casei LMG S-19264T (=DSM 44701T), isolated from a smear-ripened cheese.</title>
        <authorList>
            <consortium name="US DOE Joint Genome Institute (JGI-PGF)"/>
            <person name="Walter F."/>
            <person name="Albersmeier A."/>
            <person name="Kalinowski J."/>
            <person name="Ruckert C."/>
        </authorList>
    </citation>
    <scope>NUCLEOTIDE SEQUENCE [LARGE SCALE GENOMIC DNA]</scope>
    <source>
        <strain evidence="1 2">CGMCC 1.15358</strain>
    </source>
</reference>
<evidence type="ECO:0000313" key="1">
    <source>
        <dbReference type="EMBL" id="GGD34606.1"/>
    </source>
</evidence>
<evidence type="ECO:0000313" key="2">
    <source>
        <dbReference type="Proteomes" id="UP000598997"/>
    </source>
</evidence>
<organism evidence="1 2">
    <name type="scientific">Croceicoccus pelagius</name>
    <dbReference type="NCBI Taxonomy" id="1703341"/>
    <lineage>
        <taxon>Bacteria</taxon>
        <taxon>Pseudomonadati</taxon>
        <taxon>Pseudomonadota</taxon>
        <taxon>Alphaproteobacteria</taxon>
        <taxon>Sphingomonadales</taxon>
        <taxon>Erythrobacteraceae</taxon>
        <taxon>Croceicoccus</taxon>
    </lineage>
</organism>
<sequence length="119" mass="13347">MANISRFNWGKAGTMHRVLLRGCKVYNGCQLSNTGLDSPWSPFARVPISDLDGHFDIPFTKVTYPFFIDIIAPRGLQSVFYQIGKYVSQPRSDCANTRSIFASRNVSCDCVGEEVWFSA</sequence>
<accession>A0A916Y7Z7</accession>
<dbReference type="Proteomes" id="UP000598997">
    <property type="component" value="Unassembled WGS sequence"/>
</dbReference>
<gene>
    <name evidence="1" type="ORF">GCM10010989_05920</name>
</gene>
<comment type="caution">
    <text evidence="1">The sequence shown here is derived from an EMBL/GenBank/DDBJ whole genome shotgun (WGS) entry which is preliminary data.</text>
</comment>
<dbReference type="AlphaFoldDB" id="A0A916Y7Z7"/>
<keyword evidence="2" id="KW-1185">Reference proteome</keyword>
<name>A0A916Y7Z7_9SPHN</name>
<protein>
    <submittedName>
        <fullName evidence="1">Uncharacterized protein</fullName>
    </submittedName>
</protein>